<dbReference type="Proteomes" id="UP000198744">
    <property type="component" value="Unassembled WGS sequence"/>
</dbReference>
<reference evidence="1 2" key="1">
    <citation type="submission" date="2016-10" db="EMBL/GenBank/DDBJ databases">
        <authorList>
            <person name="de Groot N.N."/>
        </authorList>
    </citation>
    <scope>NUCLEOTIDE SEQUENCE [LARGE SCALE GENOMIC DNA]</scope>
    <source>
        <strain evidence="1 2">DSM 8423</strain>
    </source>
</reference>
<name>A0A1H7UCI3_9BACT</name>
<accession>A0A1H7UCI3</accession>
<proteinExistence type="predicted"/>
<gene>
    <name evidence="1" type="ORF">SAMN04489760_101107</name>
</gene>
<organism evidence="1 2">
    <name type="scientific">Syntrophus gentianae</name>
    <dbReference type="NCBI Taxonomy" id="43775"/>
    <lineage>
        <taxon>Bacteria</taxon>
        <taxon>Pseudomonadati</taxon>
        <taxon>Thermodesulfobacteriota</taxon>
        <taxon>Syntrophia</taxon>
        <taxon>Syntrophales</taxon>
        <taxon>Syntrophaceae</taxon>
        <taxon>Syntrophus</taxon>
    </lineage>
</organism>
<protein>
    <submittedName>
        <fullName evidence="1">Thymidylate kinase</fullName>
    </submittedName>
</protein>
<sequence>MGIYAEMIGLPGSGKTVFYNEAIRHMEKHGVRVFNWKNGPLERWLLSLYLNKYEPFRWTGSLKSLLTLLNDRLDVVFSRSSRYESALLRSFLYSYTELVAFILSILIRRGFPPWEKELVLGRYLDSFIHFQASQAVMDKGDVILTDPGLIQRGIVLLGYGSSKVEESDICDYLRLIPLPDVLISVRVSPEVCLKRMHKRSFPRRLRGLNEQEVMSSLDVCQEYQYIAEKEMQRCGVPLIEVENKGDLRASIEQLHAGLDRMVNVL</sequence>
<keyword evidence="1" id="KW-0418">Kinase</keyword>
<keyword evidence="2" id="KW-1185">Reference proteome</keyword>
<dbReference type="Gene3D" id="3.40.50.300">
    <property type="entry name" value="P-loop containing nucleotide triphosphate hydrolases"/>
    <property type="match status" value="1"/>
</dbReference>
<dbReference type="AlphaFoldDB" id="A0A1H7UCI3"/>
<dbReference type="SUPFAM" id="SSF52540">
    <property type="entry name" value="P-loop containing nucleoside triphosphate hydrolases"/>
    <property type="match status" value="1"/>
</dbReference>
<keyword evidence="1" id="KW-0808">Transferase</keyword>
<evidence type="ECO:0000313" key="1">
    <source>
        <dbReference type="EMBL" id="SEL94713.1"/>
    </source>
</evidence>
<dbReference type="GO" id="GO:0016301">
    <property type="term" value="F:kinase activity"/>
    <property type="evidence" value="ECO:0007669"/>
    <property type="project" value="UniProtKB-KW"/>
</dbReference>
<dbReference type="InterPro" id="IPR027417">
    <property type="entry name" value="P-loop_NTPase"/>
</dbReference>
<evidence type="ECO:0000313" key="2">
    <source>
        <dbReference type="Proteomes" id="UP000198744"/>
    </source>
</evidence>
<dbReference type="EMBL" id="FOBS01000001">
    <property type="protein sequence ID" value="SEL94713.1"/>
    <property type="molecule type" value="Genomic_DNA"/>
</dbReference>